<sequence>MADIALSRVRTLSGVHLTCFNPKSMMISSCSIKEINSLRELYRPDLPQYAIPTDCGSRKLTLTGTIDEPEAKNQTNMSPPKVARDNRSRPSDSTINDNANCPKKPPTVITTNNNNDDSDNCVMMG</sequence>
<evidence type="ECO:0000256" key="1">
    <source>
        <dbReference type="SAM" id="MobiDB-lite"/>
    </source>
</evidence>
<feature type="region of interest" description="Disordered" evidence="1">
    <location>
        <begin position="63"/>
        <end position="125"/>
    </location>
</feature>
<dbReference type="EnsemblMetazoa" id="Aqu2.1.24856_001">
    <property type="protein sequence ID" value="Aqu2.1.24856_001"/>
    <property type="gene ID" value="Aqu2.1.24856"/>
</dbReference>
<evidence type="ECO:0000313" key="2">
    <source>
        <dbReference type="EnsemblMetazoa" id="Aqu2.1.24856_001"/>
    </source>
</evidence>
<organism evidence="2">
    <name type="scientific">Amphimedon queenslandica</name>
    <name type="common">Sponge</name>
    <dbReference type="NCBI Taxonomy" id="400682"/>
    <lineage>
        <taxon>Eukaryota</taxon>
        <taxon>Metazoa</taxon>
        <taxon>Porifera</taxon>
        <taxon>Demospongiae</taxon>
        <taxon>Heteroscleromorpha</taxon>
        <taxon>Haplosclerida</taxon>
        <taxon>Niphatidae</taxon>
        <taxon>Amphimedon</taxon>
    </lineage>
</organism>
<dbReference type="InParanoid" id="A0A1X7UBL7"/>
<reference evidence="2" key="1">
    <citation type="submission" date="2017-05" db="UniProtKB">
        <authorList>
            <consortium name="EnsemblMetazoa"/>
        </authorList>
    </citation>
    <scope>IDENTIFICATION</scope>
</reference>
<dbReference type="AlphaFoldDB" id="A0A1X7UBL7"/>
<accession>A0A1X7UBL7</accession>
<name>A0A1X7UBL7_AMPQE</name>
<proteinExistence type="predicted"/>
<protein>
    <submittedName>
        <fullName evidence="2">Uncharacterized protein</fullName>
    </submittedName>
</protein>